<dbReference type="InterPro" id="IPR004148">
    <property type="entry name" value="BAR_dom"/>
</dbReference>
<gene>
    <name evidence="7" type="ORF">CPLU01_01088</name>
</gene>
<dbReference type="SUPFAM" id="SSF50044">
    <property type="entry name" value="SH3-domain"/>
    <property type="match status" value="1"/>
</dbReference>
<feature type="domain" description="BAR" evidence="6">
    <location>
        <begin position="1"/>
        <end position="257"/>
    </location>
</feature>
<dbReference type="GO" id="GO:0051666">
    <property type="term" value="P:actin cortical patch localization"/>
    <property type="evidence" value="ECO:0007669"/>
    <property type="project" value="InterPro"/>
</dbReference>
<dbReference type="InterPro" id="IPR001452">
    <property type="entry name" value="SH3_domain"/>
</dbReference>
<dbReference type="GO" id="GO:0097320">
    <property type="term" value="P:plasma membrane tubulation"/>
    <property type="evidence" value="ECO:0007669"/>
    <property type="project" value="TreeGrafter"/>
</dbReference>
<protein>
    <submittedName>
        <fullName evidence="7">Sh3 domain signaling protein</fullName>
    </submittedName>
</protein>
<dbReference type="Proteomes" id="UP000654918">
    <property type="component" value="Unassembled WGS sequence"/>
</dbReference>
<reference evidence="7" key="1">
    <citation type="journal article" date="2020" name="Phytopathology">
        <title>Genome Sequence Resources of Colletotrichum truncatum, C. plurivorum, C. musicola, and C. sojae: Four Species Pathogenic to Soybean (Glycine max).</title>
        <authorList>
            <person name="Rogerio F."/>
            <person name="Boufleur T.R."/>
            <person name="Ciampi-Guillardi M."/>
            <person name="Sukno S.A."/>
            <person name="Thon M.R."/>
            <person name="Massola Junior N.S."/>
            <person name="Baroncelli R."/>
        </authorList>
    </citation>
    <scope>NUCLEOTIDE SEQUENCE</scope>
    <source>
        <strain evidence="7">LFN00145</strain>
    </source>
</reference>
<dbReference type="InterPro" id="IPR046982">
    <property type="entry name" value="BIN3/RVS161-like"/>
</dbReference>
<dbReference type="PROSITE" id="PS51021">
    <property type="entry name" value="BAR"/>
    <property type="match status" value="1"/>
</dbReference>
<dbReference type="SUPFAM" id="SSF103657">
    <property type="entry name" value="BAR/IMD domain-like"/>
    <property type="match status" value="1"/>
</dbReference>
<feature type="domain" description="SH3" evidence="5">
    <location>
        <begin position="434"/>
        <end position="490"/>
    </location>
</feature>
<dbReference type="SMART" id="SM00326">
    <property type="entry name" value="SH3"/>
    <property type="match status" value="1"/>
</dbReference>
<dbReference type="PANTHER" id="PTHR47174:SF2">
    <property type="entry name" value="SH3 DOMAIN SIGNALLING PROTEIN (AFU_ORTHOLOGUE AFUA_5G07670)"/>
    <property type="match status" value="1"/>
</dbReference>
<dbReference type="GO" id="GO:0008289">
    <property type="term" value="F:lipid binding"/>
    <property type="evidence" value="ECO:0007669"/>
    <property type="project" value="TreeGrafter"/>
</dbReference>
<dbReference type="Pfam" id="PF03114">
    <property type="entry name" value="BAR"/>
    <property type="match status" value="1"/>
</dbReference>
<dbReference type="FunFam" id="2.30.30.40:FF:000100">
    <property type="entry name" value="SH3 domain-containing YSC84-like protein 1"/>
    <property type="match status" value="1"/>
</dbReference>
<dbReference type="GO" id="GO:0043332">
    <property type="term" value="C:mating projection tip"/>
    <property type="evidence" value="ECO:0007669"/>
    <property type="project" value="TreeGrafter"/>
</dbReference>
<feature type="region of interest" description="Disordered" evidence="4">
    <location>
        <begin position="413"/>
        <end position="432"/>
    </location>
</feature>
<dbReference type="GO" id="GO:0031097">
    <property type="term" value="C:medial cortex"/>
    <property type="evidence" value="ECO:0007669"/>
    <property type="project" value="TreeGrafter"/>
</dbReference>
<dbReference type="PRINTS" id="PR00452">
    <property type="entry name" value="SH3DOMAIN"/>
</dbReference>
<evidence type="ECO:0000256" key="3">
    <source>
        <dbReference type="SAM" id="Coils"/>
    </source>
</evidence>
<dbReference type="CDD" id="cd07599">
    <property type="entry name" value="BAR_Rvs167p"/>
    <property type="match status" value="1"/>
</dbReference>
<dbReference type="GO" id="GO:0030479">
    <property type="term" value="C:actin cortical patch"/>
    <property type="evidence" value="ECO:0007669"/>
    <property type="project" value="TreeGrafter"/>
</dbReference>
<accession>A0A8H6NQI8</accession>
<evidence type="ECO:0000313" key="8">
    <source>
        <dbReference type="Proteomes" id="UP000654918"/>
    </source>
</evidence>
<feature type="region of interest" description="Disordered" evidence="4">
    <location>
        <begin position="294"/>
        <end position="370"/>
    </location>
</feature>
<keyword evidence="8" id="KW-1185">Reference proteome</keyword>
<dbReference type="GO" id="GO:0006897">
    <property type="term" value="P:endocytosis"/>
    <property type="evidence" value="ECO:0007669"/>
    <property type="project" value="InterPro"/>
</dbReference>
<dbReference type="GO" id="GO:1990528">
    <property type="term" value="C:Rvs161p-Rvs167p complex"/>
    <property type="evidence" value="ECO:0007669"/>
    <property type="project" value="TreeGrafter"/>
</dbReference>
<keyword evidence="1 2" id="KW-0728">SH3 domain</keyword>
<evidence type="ECO:0000313" key="7">
    <source>
        <dbReference type="EMBL" id="KAF6840717.1"/>
    </source>
</evidence>
<keyword evidence="3" id="KW-0175">Coiled coil</keyword>
<evidence type="ECO:0000256" key="4">
    <source>
        <dbReference type="SAM" id="MobiDB-lite"/>
    </source>
</evidence>
<dbReference type="PANTHER" id="PTHR47174">
    <property type="entry name" value="BRIDGING INTEGRATOR 3"/>
    <property type="match status" value="1"/>
</dbReference>
<evidence type="ECO:0000259" key="5">
    <source>
        <dbReference type="PROSITE" id="PS50002"/>
    </source>
</evidence>
<comment type="caution">
    <text evidence="7">The sequence shown here is derived from an EMBL/GenBank/DDBJ whole genome shotgun (WGS) entry which is preliminary data.</text>
</comment>
<evidence type="ECO:0000256" key="1">
    <source>
        <dbReference type="ARBA" id="ARBA00022443"/>
    </source>
</evidence>
<evidence type="ECO:0000256" key="2">
    <source>
        <dbReference type="PROSITE-ProRule" id="PRU00192"/>
    </source>
</evidence>
<proteinExistence type="predicted"/>
<dbReference type="PROSITE" id="PS50002">
    <property type="entry name" value="SH3"/>
    <property type="match status" value="1"/>
</dbReference>
<feature type="compositionally biased region" description="Polar residues" evidence="4">
    <location>
        <begin position="303"/>
        <end position="345"/>
    </location>
</feature>
<sequence>MQSMQRQFGRLMSKSPGDNAKIAAILHDYEDADNLLAKVGFSCSCCFLGVPTGPIIENTKHLRDSWVEVGTTQWAIVKEYEGLYDPIVGASEGHGRHSITTPQQQLDRTFKLCEAYSELKDELIQEVTAIDNQVIRPATEARDYLQPIRKTIKKRENKRLDYEKAQEKFKKLQKKTGKTPKDDAQLSKAEYEMSCASEDFQVADNHIREALPPIIDATFTLIPHLLASHVCIQNRLLGLYYTVLHNYCEDHHFPSPPPPMEHVVSTWSVSFKPVQKEVEALSCIALGKAWRQPVRVAEDQTRKTSTSSVPTRSAFTRTSSSGMAAGTEGSTATPRTVRIPSSNSVAGRHTAHSESSPEPYPPQSTSRVQLGMPTDFTTATALGQPQGTSCVTPAYTSSGSEYFGHQSEKSATVSSIAAKKKRPPPPPPVKRPQVYDEFVVAQYDFVGGDGDLSFREGDRIKILEKTDTDQDWWVGELQGIKGNFPANYCK</sequence>
<dbReference type="Pfam" id="PF00018">
    <property type="entry name" value="SH3_1"/>
    <property type="match status" value="1"/>
</dbReference>
<dbReference type="InterPro" id="IPR027267">
    <property type="entry name" value="AH/BAR_dom_sf"/>
</dbReference>
<dbReference type="Gene3D" id="1.20.1270.60">
    <property type="entry name" value="Arfaptin homology (AH) domain/BAR domain"/>
    <property type="match status" value="1"/>
</dbReference>
<organism evidence="7 8">
    <name type="scientific">Colletotrichum plurivorum</name>
    <dbReference type="NCBI Taxonomy" id="2175906"/>
    <lineage>
        <taxon>Eukaryota</taxon>
        <taxon>Fungi</taxon>
        <taxon>Dikarya</taxon>
        <taxon>Ascomycota</taxon>
        <taxon>Pezizomycotina</taxon>
        <taxon>Sordariomycetes</taxon>
        <taxon>Hypocreomycetidae</taxon>
        <taxon>Glomerellales</taxon>
        <taxon>Glomerellaceae</taxon>
        <taxon>Colletotrichum</taxon>
        <taxon>Colletotrichum orchidearum species complex</taxon>
    </lineage>
</organism>
<dbReference type="Gene3D" id="2.30.30.40">
    <property type="entry name" value="SH3 Domains"/>
    <property type="match status" value="1"/>
</dbReference>
<dbReference type="InterPro" id="IPR036028">
    <property type="entry name" value="SH3-like_dom_sf"/>
</dbReference>
<name>A0A8H6NQI8_9PEZI</name>
<dbReference type="EMBL" id="WIGO01000006">
    <property type="protein sequence ID" value="KAF6840717.1"/>
    <property type="molecule type" value="Genomic_DNA"/>
</dbReference>
<dbReference type="AlphaFoldDB" id="A0A8H6NQI8"/>
<feature type="coiled-coil region" evidence="3">
    <location>
        <begin position="148"/>
        <end position="175"/>
    </location>
</feature>
<evidence type="ECO:0000259" key="6">
    <source>
        <dbReference type="PROSITE" id="PS51021"/>
    </source>
</evidence>